<accession>A0A443IJQ8</accession>
<reference evidence="2 3" key="1">
    <citation type="submission" date="2019-01" db="EMBL/GenBank/DDBJ databases">
        <title>Sinorhodobacter populi sp. nov. isolated from the symptomatic bark tissue of Populus euramericana canker.</title>
        <authorList>
            <person name="Xu G."/>
        </authorList>
    </citation>
    <scope>NUCLEOTIDE SEQUENCE [LARGE SCALE GENOMIC DNA]</scope>
    <source>
        <strain evidence="2 3">2D-5</strain>
    </source>
</reference>
<evidence type="ECO:0000256" key="1">
    <source>
        <dbReference type="SAM" id="Phobius"/>
    </source>
</evidence>
<sequence length="177" mass="19564">MFAKRWNVSRDAENLCLVYEQRASLRSRASLYVNGSLVAETDWRWNLVPITLHAVLSQSGASVEATVGYARNGFTRVHQLLVDGHLVSGQPDLPDLWSEKYPRQGYLRTLVVKGGPPALGYTIFMFTVGTFSFKEPLWALLGSGLFWLGIGSTSWLFAKWAAADRQRTKGDGVGSGP</sequence>
<keyword evidence="1" id="KW-0472">Membrane</keyword>
<keyword evidence="1" id="KW-0812">Transmembrane</keyword>
<feature type="transmembrane region" description="Helical" evidence="1">
    <location>
        <begin position="137"/>
        <end position="158"/>
    </location>
</feature>
<dbReference type="RefSeq" id="WP_128271039.1">
    <property type="nucleotide sequence ID" value="NZ_SAUW01000047.1"/>
</dbReference>
<keyword evidence="3" id="KW-1185">Reference proteome</keyword>
<reference evidence="2 3" key="2">
    <citation type="submission" date="2019-01" db="EMBL/GenBank/DDBJ databases">
        <authorList>
            <person name="Li Y."/>
        </authorList>
    </citation>
    <scope>NUCLEOTIDE SEQUENCE [LARGE SCALE GENOMIC DNA]</scope>
    <source>
        <strain evidence="2 3">2D-5</strain>
    </source>
</reference>
<protein>
    <submittedName>
        <fullName evidence="2">Uncharacterized protein</fullName>
    </submittedName>
</protein>
<gene>
    <name evidence="2" type="ORF">D2T33_20805</name>
</gene>
<feature type="transmembrane region" description="Helical" evidence="1">
    <location>
        <begin position="110"/>
        <end position="131"/>
    </location>
</feature>
<proteinExistence type="predicted"/>
<comment type="caution">
    <text evidence="2">The sequence shown here is derived from an EMBL/GenBank/DDBJ whole genome shotgun (WGS) entry which is preliminary data.</text>
</comment>
<evidence type="ECO:0000313" key="2">
    <source>
        <dbReference type="EMBL" id="RWR04708.1"/>
    </source>
</evidence>
<dbReference type="AlphaFoldDB" id="A0A443IJQ8"/>
<evidence type="ECO:0000313" key="3">
    <source>
        <dbReference type="Proteomes" id="UP000285710"/>
    </source>
</evidence>
<keyword evidence="1" id="KW-1133">Transmembrane helix</keyword>
<organism evidence="2 3">
    <name type="scientific">Paenirhodobacter populi</name>
    <dbReference type="NCBI Taxonomy" id="2306993"/>
    <lineage>
        <taxon>Bacteria</taxon>
        <taxon>Pseudomonadati</taxon>
        <taxon>Pseudomonadota</taxon>
        <taxon>Alphaproteobacteria</taxon>
        <taxon>Rhodobacterales</taxon>
        <taxon>Rhodobacter group</taxon>
        <taxon>Paenirhodobacter</taxon>
    </lineage>
</organism>
<name>A0A443IJQ8_9RHOB</name>
<dbReference type="Proteomes" id="UP000285710">
    <property type="component" value="Unassembled WGS sequence"/>
</dbReference>
<dbReference type="EMBL" id="SAUW01000047">
    <property type="protein sequence ID" value="RWR04708.1"/>
    <property type="molecule type" value="Genomic_DNA"/>
</dbReference>